<reference evidence="3" key="1">
    <citation type="journal article" date="2021" name="Nat. Commun.">
        <title>Genetic determinants of endophytism in the Arabidopsis root mycobiome.</title>
        <authorList>
            <person name="Mesny F."/>
            <person name="Miyauchi S."/>
            <person name="Thiergart T."/>
            <person name="Pickel B."/>
            <person name="Atanasova L."/>
            <person name="Karlsson M."/>
            <person name="Huettel B."/>
            <person name="Barry K.W."/>
            <person name="Haridas S."/>
            <person name="Chen C."/>
            <person name="Bauer D."/>
            <person name="Andreopoulos W."/>
            <person name="Pangilinan J."/>
            <person name="LaButti K."/>
            <person name="Riley R."/>
            <person name="Lipzen A."/>
            <person name="Clum A."/>
            <person name="Drula E."/>
            <person name="Henrissat B."/>
            <person name="Kohler A."/>
            <person name="Grigoriev I.V."/>
            <person name="Martin F.M."/>
            <person name="Hacquard S."/>
        </authorList>
    </citation>
    <scope>NUCLEOTIDE SEQUENCE</scope>
    <source>
        <strain evidence="3">MPI-CAGE-AT-0021</strain>
    </source>
</reference>
<organism evidence="3 4">
    <name type="scientific">Dactylonectria estremocensis</name>
    <dbReference type="NCBI Taxonomy" id="1079267"/>
    <lineage>
        <taxon>Eukaryota</taxon>
        <taxon>Fungi</taxon>
        <taxon>Dikarya</taxon>
        <taxon>Ascomycota</taxon>
        <taxon>Pezizomycotina</taxon>
        <taxon>Sordariomycetes</taxon>
        <taxon>Hypocreomycetidae</taxon>
        <taxon>Hypocreales</taxon>
        <taxon>Nectriaceae</taxon>
        <taxon>Dactylonectria</taxon>
    </lineage>
</organism>
<dbReference type="OrthoDB" id="5106854at2759"/>
<feature type="transmembrane region" description="Helical" evidence="2">
    <location>
        <begin position="80"/>
        <end position="101"/>
    </location>
</feature>
<protein>
    <submittedName>
        <fullName evidence="3">Uncharacterized protein</fullName>
    </submittedName>
</protein>
<feature type="transmembrane region" description="Helical" evidence="2">
    <location>
        <begin position="158"/>
        <end position="177"/>
    </location>
</feature>
<feature type="region of interest" description="Disordered" evidence="1">
    <location>
        <begin position="44"/>
        <end position="65"/>
    </location>
</feature>
<accession>A0A9P9EWU3</accession>
<feature type="transmembrane region" description="Helical" evidence="2">
    <location>
        <begin position="113"/>
        <end position="137"/>
    </location>
</feature>
<evidence type="ECO:0000256" key="2">
    <source>
        <dbReference type="SAM" id="Phobius"/>
    </source>
</evidence>
<keyword evidence="4" id="KW-1185">Reference proteome</keyword>
<feature type="transmembrane region" description="Helical" evidence="2">
    <location>
        <begin position="202"/>
        <end position="227"/>
    </location>
</feature>
<dbReference type="AlphaFoldDB" id="A0A9P9EWU3"/>
<dbReference type="EMBL" id="JAGMUU010000008">
    <property type="protein sequence ID" value="KAH7146601.1"/>
    <property type="molecule type" value="Genomic_DNA"/>
</dbReference>
<gene>
    <name evidence="3" type="ORF">B0J13DRAFT_524367</name>
</gene>
<keyword evidence="2" id="KW-0812">Transmembrane</keyword>
<keyword evidence="2" id="KW-0472">Membrane</keyword>
<dbReference type="Proteomes" id="UP000717696">
    <property type="component" value="Unassembled WGS sequence"/>
</dbReference>
<keyword evidence="2" id="KW-1133">Transmembrane helix</keyword>
<name>A0A9P9EWU3_9HYPO</name>
<evidence type="ECO:0000256" key="1">
    <source>
        <dbReference type="SAM" id="MobiDB-lite"/>
    </source>
</evidence>
<proteinExistence type="predicted"/>
<feature type="region of interest" description="Disordered" evidence="1">
    <location>
        <begin position="1"/>
        <end position="22"/>
    </location>
</feature>
<evidence type="ECO:0000313" key="4">
    <source>
        <dbReference type="Proteomes" id="UP000717696"/>
    </source>
</evidence>
<feature type="compositionally biased region" description="Basic and acidic residues" evidence="1">
    <location>
        <begin position="46"/>
        <end position="57"/>
    </location>
</feature>
<sequence>MAQATTRPWKADAPLTPDTDDTEMVAFLDAPLNREPALVDQTSEAFTHDESEADSPRPADGGETPTKVPLHGFKAFFDSLIAIIVIVQPWAISMVLCWLPITRVPLHEAPRQVLVNIVTSTVEVPTVFIFLIIRGYIRSTRRKKPASTGPEKRLIERVSHLLALFLILDPIVTGIYMRSKVSKMHCDDGDHSPQCRVGKPSMVAIAVFRGLGVGGLFWGGVLLLVLFGNNFVVGGSQETNAA</sequence>
<evidence type="ECO:0000313" key="3">
    <source>
        <dbReference type="EMBL" id="KAH7146601.1"/>
    </source>
</evidence>
<comment type="caution">
    <text evidence="3">The sequence shown here is derived from an EMBL/GenBank/DDBJ whole genome shotgun (WGS) entry which is preliminary data.</text>
</comment>